<dbReference type="AlphaFoldDB" id="A0A645HZW0"/>
<evidence type="ECO:0000313" key="1">
    <source>
        <dbReference type="EMBL" id="MPN44538.1"/>
    </source>
</evidence>
<accession>A0A645HZW0</accession>
<protein>
    <submittedName>
        <fullName evidence="1">Uncharacterized protein</fullName>
    </submittedName>
</protein>
<reference evidence="1" key="1">
    <citation type="submission" date="2019-08" db="EMBL/GenBank/DDBJ databases">
        <authorList>
            <person name="Kucharzyk K."/>
            <person name="Murdoch R.W."/>
            <person name="Higgins S."/>
            <person name="Loffler F."/>
        </authorList>
    </citation>
    <scope>NUCLEOTIDE SEQUENCE</scope>
</reference>
<name>A0A645HZW0_9ZZZZ</name>
<gene>
    <name evidence="1" type="ORF">SDC9_192103</name>
</gene>
<proteinExistence type="predicted"/>
<organism evidence="1">
    <name type="scientific">bioreactor metagenome</name>
    <dbReference type="NCBI Taxonomy" id="1076179"/>
    <lineage>
        <taxon>unclassified sequences</taxon>
        <taxon>metagenomes</taxon>
        <taxon>ecological metagenomes</taxon>
    </lineage>
</organism>
<sequence length="148" mass="16907">MEISSDTVHNWLSEENTLTPFLVKTPTTDPEIFLTMGTITDRYCFMKTTKMEVDLSKGRGFPSTDLMYDKQENTIFNATVLNGDYLKKQELNMTSFPINDKIAAFQTLAASEIVDAYENEELKGKLKEIAANLDEEDNPVIMLMKYKK</sequence>
<comment type="caution">
    <text evidence="1">The sequence shown here is derived from an EMBL/GenBank/DDBJ whole genome shotgun (WGS) entry which is preliminary data.</text>
</comment>
<dbReference type="EMBL" id="VSSQ01103729">
    <property type="protein sequence ID" value="MPN44538.1"/>
    <property type="molecule type" value="Genomic_DNA"/>
</dbReference>